<evidence type="ECO:0000313" key="1">
    <source>
        <dbReference type="EMBL" id="GAI58235.1"/>
    </source>
</evidence>
<reference evidence="1" key="1">
    <citation type="journal article" date="2014" name="Front. Microbiol.">
        <title>High frequency of phylogenetically diverse reductive dehalogenase-homologous genes in deep subseafloor sedimentary metagenomes.</title>
        <authorList>
            <person name="Kawai M."/>
            <person name="Futagami T."/>
            <person name="Toyoda A."/>
            <person name="Takaki Y."/>
            <person name="Nishi S."/>
            <person name="Hori S."/>
            <person name="Arai W."/>
            <person name="Tsubouchi T."/>
            <person name="Morono Y."/>
            <person name="Uchiyama I."/>
            <person name="Ito T."/>
            <person name="Fujiyama A."/>
            <person name="Inagaki F."/>
            <person name="Takami H."/>
        </authorList>
    </citation>
    <scope>NUCLEOTIDE SEQUENCE</scope>
    <source>
        <strain evidence="1">Expedition CK06-06</strain>
    </source>
</reference>
<organism evidence="1">
    <name type="scientific">marine sediment metagenome</name>
    <dbReference type="NCBI Taxonomy" id="412755"/>
    <lineage>
        <taxon>unclassified sequences</taxon>
        <taxon>metagenomes</taxon>
        <taxon>ecological metagenomes</taxon>
    </lineage>
</organism>
<name>X1R534_9ZZZZ</name>
<sequence length="73" mass="7558">FALDVVLALPALVLAMALAAALGPSLFNSMLAVAIVRIPAYVRVSIRKKPVTRCGTAKAMASLPLPGRICNLA</sequence>
<proteinExistence type="predicted"/>
<accession>X1R534</accession>
<evidence type="ECO:0008006" key="2">
    <source>
        <dbReference type="Google" id="ProtNLM"/>
    </source>
</evidence>
<feature type="non-terminal residue" evidence="1">
    <location>
        <position position="1"/>
    </location>
</feature>
<gene>
    <name evidence="1" type="ORF">S06H3_57303</name>
</gene>
<dbReference type="EMBL" id="BARV01036966">
    <property type="protein sequence ID" value="GAI58235.1"/>
    <property type="molecule type" value="Genomic_DNA"/>
</dbReference>
<dbReference type="AlphaFoldDB" id="X1R534"/>
<protein>
    <recommendedName>
        <fullName evidence="2">ABC transmembrane type-1 domain-containing protein</fullName>
    </recommendedName>
</protein>
<comment type="caution">
    <text evidence="1">The sequence shown here is derived from an EMBL/GenBank/DDBJ whole genome shotgun (WGS) entry which is preliminary data.</text>
</comment>